<dbReference type="RefSeq" id="WP_147785680.1">
    <property type="nucleotide sequence ID" value="NZ_SDIK01000056.1"/>
</dbReference>
<gene>
    <name evidence="1" type="ORF">ETF27_07925</name>
</gene>
<accession>A0A5C8GG20</accession>
<name>A0A5C8GG20_9BACT</name>
<sequence>MNVEKKLSEVGASLRNCNLGNALALVRSIYDAKPSLVGHDEFQDILHDFQLMGNFFLRGFADPQRKQFYQSLVKRLYKVAADLLLSWQCGNLPTFIEAHRTANRLNMSPDFLRTILEGFVSDVAMLSLEAGTVRQQKADELHTRHQQFLNRLFCALLVSPQWNKSDEDFYSDLLTTPTIDALDQQVMVAAVTLSSLNLFDMGKYRTLVHTCLHANDEGVGKRALVGWTLVANDLPFYADEKQKALEPIMAQPDLIAELTDLQLRLLNCREAERDGEKIQRDIMPNLIKNAPIDMKNFGLSESEADPLENIMNPNADEEKMEILEENIQRMMDMQKKGADIYFCGFRQLKHYPFFNDLSNWFTPFSEEHPALKTVKAKPHGEQLLRLVRERSNFCESDKYSLALSLSMMLDKASPDMMEAMLSSDAMGFNSDEQTTADGNHLLGGYLQDLYRFFKIKQASQHDIADPFADLPKGRWLIYDNLSFEGRDWEEQKLTMAQLLYMKKRYEDVEKLLSTFHSDKLTYNVLQAFVQVKLHKRKEDGGYLMKAREQVSDEGWALKCLADCYMELAMYERAAEAFGRLADLYPEAVSFAINSCFCLLKTQRYDDALRRLYELNYKHPDNNKVKRHLAWALLCTKSPDKAKRLYAELMADGPTPDDYLNAGYAEWIGGNPTDALELFRKWRNISREGDIMRQFSDDWFMLRRYDFSSTDLAMMRDLTNHPDPFDPRWQA</sequence>
<dbReference type="InterPro" id="IPR011990">
    <property type="entry name" value="TPR-like_helical_dom_sf"/>
</dbReference>
<comment type="caution">
    <text evidence="1">The sequence shown here is derived from an EMBL/GenBank/DDBJ whole genome shotgun (WGS) entry which is preliminary data.</text>
</comment>
<proteinExistence type="predicted"/>
<dbReference type="SUPFAM" id="SSF48452">
    <property type="entry name" value="TPR-like"/>
    <property type="match status" value="1"/>
</dbReference>
<dbReference type="OrthoDB" id="1108959at2"/>
<protein>
    <submittedName>
        <fullName evidence="1">Uncharacterized protein</fullName>
    </submittedName>
</protein>
<dbReference type="EMBL" id="SDIK01000056">
    <property type="protein sequence ID" value="TXJ60890.1"/>
    <property type="molecule type" value="Genomic_DNA"/>
</dbReference>
<organism evidence="1 2">
    <name type="scientific">Prevotella brunnea</name>
    <dbReference type="NCBI Taxonomy" id="2508867"/>
    <lineage>
        <taxon>Bacteria</taxon>
        <taxon>Pseudomonadati</taxon>
        <taxon>Bacteroidota</taxon>
        <taxon>Bacteroidia</taxon>
        <taxon>Bacteroidales</taxon>
        <taxon>Prevotellaceae</taxon>
        <taxon>Prevotella</taxon>
    </lineage>
</organism>
<evidence type="ECO:0000313" key="2">
    <source>
        <dbReference type="Proteomes" id="UP000321612"/>
    </source>
</evidence>
<dbReference type="Proteomes" id="UP000321612">
    <property type="component" value="Unassembled WGS sequence"/>
</dbReference>
<reference evidence="2" key="1">
    <citation type="submission" date="2019-05" db="EMBL/GenBank/DDBJ databases">
        <title>Prevotella brunnea sp. nov., isolated from a wound of a patient.</title>
        <authorList>
            <person name="Buhl M."/>
        </authorList>
    </citation>
    <scope>NUCLEOTIDE SEQUENCE [LARGE SCALE GENOMIC DNA]</scope>
    <source>
        <strain evidence="2">A2672</strain>
    </source>
</reference>
<dbReference type="AlphaFoldDB" id="A0A5C8GG20"/>
<keyword evidence="2" id="KW-1185">Reference proteome</keyword>
<evidence type="ECO:0000313" key="1">
    <source>
        <dbReference type="EMBL" id="TXJ60890.1"/>
    </source>
</evidence>
<dbReference type="Gene3D" id="1.25.40.10">
    <property type="entry name" value="Tetratricopeptide repeat domain"/>
    <property type="match status" value="1"/>
</dbReference>